<feature type="domain" description="Fatty acid desaturase N-terminal" evidence="8">
    <location>
        <begin position="23"/>
        <end position="68"/>
    </location>
</feature>
<keyword evidence="5 6" id="KW-0472">Membrane</keyword>
<keyword evidence="6" id="KW-0812">Transmembrane</keyword>
<dbReference type="InterPro" id="IPR012171">
    <property type="entry name" value="Fatty_acid_desaturase"/>
</dbReference>
<evidence type="ECO:0000256" key="1">
    <source>
        <dbReference type="ARBA" id="ARBA00004370"/>
    </source>
</evidence>
<dbReference type="GO" id="GO:0016020">
    <property type="term" value="C:membrane"/>
    <property type="evidence" value="ECO:0007669"/>
    <property type="project" value="UniProtKB-SubCell"/>
</dbReference>
<keyword evidence="6" id="KW-1133">Transmembrane helix</keyword>
<comment type="similarity">
    <text evidence="3">Belongs to the fatty acid desaturase type 1 family.</text>
</comment>
<evidence type="ECO:0000256" key="5">
    <source>
        <dbReference type="ARBA" id="ARBA00023136"/>
    </source>
</evidence>
<reference evidence="9 10" key="1">
    <citation type="journal article" date="2021" name="Sci. Rep.">
        <title>Genome sequencing of the multicellular alga Astrephomene provides insights into convergent evolution of germ-soma differentiation.</title>
        <authorList>
            <person name="Yamashita S."/>
            <person name="Yamamoto K."/>
            <person name="Matsuzaki R."/>
            <person name="Suzuki S."/>
            <person name="Yamaguchi H."/>
            <person name="Hirooka S."/>
            <person name="Minakuchi Y."/>
            <person name="Miyagishima S."/>
            <person name="Kawachi M."/>
            <person name="Toyoda A."/>
            <person name="Nozaki H."/>
        </authorList>
    </citation>
    <scope>NUCLEOTIDE SEQUENCE [LARGE SCALE GENOMIC DNA]</scope>
    <source>
        <strain evidence="9 10">NIES-4017</strain>
    </source>
</reference>
<evidence type="ECO:0000256" key="6">
    <source>
        <dbReference type="SAM" id="Phobius"/>
    </source>
</evidence>
<evidence type="ECO:0000259" key="8">
    <source>
        <dbReference type="Pfam" id="PF11960"/>
    </source>
</evidence>
<evidence type="ECO:0000259" key="7">
    <source>
        <dbReference type="Pfam" id="PF00487"/>
    </source>
</evidence>
<feature type="transmembrane region" description="Helical" evidence="6">
    <location>
        <begin position="232"/>
        <end position="256"/>
    </location>
</feature>
<dbReference type="PANTHER" id="PTHR32100">
    <property type="entry name" value="OMEGA-6 FATTY ACID DESATURASE, CHLOROPLASTIC"/>
    <property type="match status" value="1"/>
</dbReference>
<proteinExistence type="inferred from homology"/>
<evidence type="ECO:0000313" key="10">
    <source>
        <dbReference type="Proteomes" id="UP001054857"/>
    </source>
</evidence>
<comment type="subcellular location">
    <subcellularLocation>
        <location evidence="1">Membrane</location>
    </subcellularLocation>
</comment>
<accession>A0AAD3HTN5</accession>
<dbReference type="AlphaFoldDB" id="A0AAD3HTN5"/>
<gene>
    <name evidence="9" type="ORF">Agub_g15354</name>
</gene>
<keyword evidence="10" id="KW-1185">Reference proteome</keyword>
<sequence length="390" mass="44625">MTITKRRSAQGAADRSPLMDTAGAKQRFPATKPDFTLGDIRKAIPPHCFERSALRSFSYLAVDVLLVAILWYASTWIDHPAVPRWLAYCVLWPLYWFWQGAVATGIWVIAHECGHGAFSDYEQLNDTVGLIFHSLLLVPYYSWKHSHRRHHQHTGSTELDEVFVPAVKPAGSEAPWYFRSAVYRAAHLAFQQLLGWPLYLAFNVSGHHTERWANHFDPFSPLFTKKERVEVFISDVALAAVLAGLVALGRACGFVWLLKTYGIPYLIVNHWLVMITFLQHTHPKLPHYGEGEWDWLRGAMATVDRSYGILDTVFHHIADTHVVHHLFSYMPHYHAQEATKAIKKVLGDYYARDHRNVFRAFWEDLAECCVVTPDAGGPDKVYWYHGFAAQ</sequence>
<feature type="transmembrane region" description="Helical" evidence="6">
    <location>
        <begin position="85"/>
        <end position="107"/>
    </location>
</feature>
<comment type="pathway">
    <text evidence="2">Lipid metabolism.</text>
</comment>
<dbReference type="Pfam" id="PF11960">
    <property type="entry name" value="DUF3474"/>
    <property type="match status" value="1"/>
</dbReference>
<dbReference type="Proteomes" id="UP001054857">
    <property type="component" value="Unassembled WGS sequence"/>
</dbReference>
<organism evidence="9 10">
    <name type="scientific">Astrephomene gubernaculifera</name>
    <dbReference type="NCBI Taxonomy" id="47775"/>
    <lineage>
        <taxon>Eukaryota</taxon>
        <taxon>Viridiplantae</taxon>
        <taxon>Chlorophyta</taxon>
        <taxon>core chlorophytes</taxon>
        <taxon>Chlorophyceae</taxon>
        <taxon>CS clade</taxon>
        <taxon>Chlamydomonadales</taxon>
        <taxon>Astrephomenaceae</taxon>
        <taxon>Astrephomene</taxon>
    </lineage>
</organism>
<evidence type="ECO:0000256" key="3">
    <source>
        <dbReference type="ARBA" id="ARBA00009295"/>
    </source>
</evidence>
<dbReference type="Pfam" id="PF00487">
    <property type="entry name" value="FA_desaturase"/>
    <property type="match status" value="1"/>
</dbReference>
<evidence type="ECO:0000256" key="4">
    <source>
        <dbReference type="ARBA" id="ARBA00023002"/>
    </source>
</evidence>
<dbReference type="GO" id="GO:0016717">
    <property type="term" value="F:oxidoreductase activity, acting on paired donors, with oxidation of a pair of donors resulting in the reduction of molecular oxygen to two molecules of water"/>
    <property type="evidence" value="ECO:0007669"/>
    <property type="project" value="InterPro"/>
</dbReference>
<comment type="caution">
    <text evidence="9">The sequence shown here is derived from an EMBL/GenBank/DDBJ whole genome shotgun (WGS) entry which is preliminary data.</text>
</comment>
<dbReference type="EMBL" id="BMAR01000070">
    <property type="protein sequence ID" value="GFR52743.1"/>
    <property type="molecule type" value="Genomic_DNA"/>
</dbReference>
<dbReference type="InterPro" id="IPR005804">
    <property type="entry name" value="FA_desaturase_dom"/>
</dbReference>
<name>A0AAD3HTN5_9CHLO</name>
<keyword evidence="4" id="KW-0560">Oxidoreductase</keyword>
<dbReference type="InterPro" id="IPR021863">
    <property type="entry name" value="FAS_N"/>
</dbReference>
<evidence type="ECO:0000256" key="2">
    <source>
        <dbReference type="ARBA" id="ARBA00005189"/>
    </source>
</evidence>
<dbReference type="GO" id="GO:0006629">
    <property type="term" value="P:lipid metabolic process"/>
    <property type="evidence" value="ECO:0007669"/>
    <property type="project" value="InterPro"/>
</dbReference>
<dbReference type="CDD" id="cd03507">
    <property type="entry name" value="Delta12-FADS-like"/>
    <property type="match status" value="1"/>
</dbReference>
<evidence type="ECO:0000313" key="9">
    <source>
        <dbReference type="EMBL" id="GFR52743.1"/>
    </source>
</evidence>
<protein>
    <submittedName>
        <fullName evidence="9">Uncharacterized protein</fullName>
    </submittedName>
</protein>
<feature type="domain" description="Fatty acid desaturase" evidence="7">
    <location>
        <begin position="92"/>
        <end position="353"/>
    </location>
</feature>
<feature type="transmembrane region" description="Helical" evidence="6">
    <location>
        <begin position="56"/>
        <end position="73"/>
    </location>
</feature>